<evidence type="ECO:0000313" key="2">
    <source>
        <dbReference type="EMBL" id="MFD2593074.1"/>
    </source>
</evidence>
<dbReference type="Pfam" id="PF12867">
    <property type="entry name" value="DinB_2"/>
    <property type="match status" value="1"/>
</dbReference>
<organism evidence="2 3">
    <name type="scientific">Aquimarina hainanensis</name>
    <dbReference type="NCBI Taxonomy" id="1578017"/>
    <lineage>
        <taxon>Bacteria</taxon>
        <taxon>Pseudomonadati</taxon>
        <taxon>Bacteroidota</taxon>
        <taxon>Flavobacteriia</taxon>
        <taxon>Flavobacteriales</taxon>
        <taxon>Flavobacteriaceae</taxon>
        <taxon>Aquimarina</taxon>
    </lineage>
</organism>
<dbReference type="RefSeq" id="WP_378255279.1">
    <property type="nucleotide sequence ID" value="NZ_JBHSJV010000001.1"/>
</dbReference>
<accession>A0ABW5NDH4</accession>
<dbReference type="InterPro" id="IPR024775">
    <property type="entry name" value="DinB-like"/>
</dbReference>
<protein>
    <submittedName>
        <fullName evidence="2">DinB family protein</fullName>
    </submittedName>
</protein>
<proteinExistence type="predicted"/>
<sequence length="170" mass="19795">MIDQLTTEEYNTYYRMYIQKATSANILEGLRERKQEFVDFISAIPSEKHRYAYADGKWTVLEVFQHLIDTERIFAYRALRFARNDKTPIMGFEQDEYVPFSNANQYTIPQLVADFEAVRSGTITLFSGFTEEMLTRIGNASGSPMSARAVGYILQGHQIHHFQVLQERYL</sequence>
<reference evidence="3" key="1">
    <citation type="journal article" date="2019" name="Int. J. Syst. Evol. Microbiol.">
        <title>The Global Catalogue of Microorganisms (GCM) 10K type strain sequencing project: providing services to taxonomists for standard genome sequencing and annotation.</title>
        <authorList>
            <consortium name="The Broad Institute Genomics Platform"/>
            <consortium name="The Broad Institute Genome Sequencing Center for Infectious Disease"/>
            <person name="Wu L."/>
            <person name="Ma J."/>
        </authorList>
    </citation>
    <scope>NUCLEOTIDE SEQUENCE [LARGE SCALE GENOMIC DNA]</scope>
    <source>
        <strain evidence="3">KCTC 42423</strain>
    </source>
</reference>
<comment type="caution">
    <text evidence="2">The sequence shown here is derived from an EMBL/GenBank/DDBJ whole genome shotgun (WGS) entry which is preliminary data.</text>
</comment>
<dbReference type="SUPFAM" id="SSF109854">
    <property type="entry name" value="DinB/YfiT-like putative metalloenzymes"/>
    <property type="match status" value="1"/>
</dbReference>
<name>A0ABW5NDH4_9FLAO</name>
<dbReference type="Proteomes" id="UP001597459">
    <property type="component" value="Unassembled WGS sequence"/>
</dbReference>
<keyword evidence="3" id="KW-1185">Reference proteome</keyword>
<dbReference type="InterPro" id="IPR034660">
    <property type="entry name" value="DinB/YfiT-like"/>
</dbReference>
<dbReference type="Gene3D" id="1.20.120.450">
    <property type="entry name" value="dinb family like domain"/>
    <property type="match status" value="1"/>
</dbReference>
<dbReference type="EMBL" id="JBHULX010000039">
    <property type="protein sequence ID" value="MFD2593074.1"/>
    <property type="molecule type" value="Genomic_DNA"/>
</dbReference>
<evidence type="ECO:0000259" key="1">
    <source>
        <dbReference type="Pfam" id="PF12867"/>
    </source>
</evidence>
<gene>
    <name evidence="2" type="ORF">ACFSTE_19710</name>
</gene>
<evidence type="ECO:0000313" key="3">
    <source>
        <dbReference type="Proteomes" id="UP001597459"/>
    </source>
</evidence>
<feature type="domain" description="DinB-like" evidence="1">
    <location>
        <begin position="31"/>
        <end position="164"/>
    </location>
</feature>